<evidence type="ECO:0000313" key="2">
    <source>
        <dbReference type="Proteomes" id="UP000308705"/>
    </source>
</evidence>
<sequence length="179" mass="20127">MTIQQDRVIEVVYEAHRLTVDTGVAFDEFRWRYEDAVPALDRAVFDRLIQESADWATVLGAADRNAPHGFVIFWSLDNTEIMGLSGDSWRSVQYLMGNHTIAQRMFHHDPAVMEYAPLRTTIYEDEAGNARFAIDQPSRQFAAFGNPAIAEVGVELDRKVASLLGFLEVPVPAQLLDSV</sequence>
<dbReference type="InterPro" id="IPR035923">
    <property type="entry name" value="TT1751-like_sf"/>
</dbReference>
<dbReference type="CDD" id="cd14797">
    <property type="entry name" value="DUF302"/>
    <property type="match status" value="1"/>
</dbReference>
<dbReference type="OrthoDB" id="3358967at2"/>
<dbReference type="AlphaFoldDB" id="A0A4U3MG53"/>
<dbReference type="SUPFAM" id="SSF103247">
    <property type="entry name" value="TT1751-like"/>
    <property type="match status" value="1"/>
</dbReference>
<gene>
    <name evidence="1" type="ORF">FDA94_20160</name>
</gene>
<dbReference type="RefSeq" id="WP_137248627.1">
    <property type="nucleotide sequence ID" value="NZ_SZQA01000019.1"/>
</dbReference>
<proteinExistence type="predicted"/>
<comment type="caution">
    <text evidence="1">The sequence shown here is derived from an EMBL/GenBank/DDBJ whole genome shotgun (WGS) entry which is preliminary data.</text>
</comment>
<reference evidence="1 2" key="1">
    <citation type="submission" date="2019-04" db="EMBL/GenBank/DDBJ databases">
        <title>Herbidospora sp. NEAU-GS14.nov., a novel actinomycete isolated from soil.</title>
        <authorList>
            <person name="Han L."/>
        </authorList>
    </citation>
    <scope>NUCLEOTIDE SEQUENCE [LARGE SCALE GENOMIC DNA]</scope>
    <source>
        <strain evidence="1 2">NEAU-GS14</strain>
    </source>
</reference>
<dbReference type="EMBL" id="SZQA01000019">
    <property type="protein sequence ID" value="TKK86776.1"/>
    <property type="molecule type" value="Genomic_DNA"/>
</dbReference>
<dbReference type="Proteomes" id="UP000308705">
    <property type="component" value="Unassembled WGS sequence"/>
</dbReference>
<protein>
    <submittedName>
        <fullName evidence="1">DUF302 domain-containing protein</fullName>
    </submittedName>
</protein>
<accession>A0A4U3MG53</accession>
<evidence type="ECO:0000313" key="1">
    <source>
        <dbReference type="EMBL" id="TKK86776.1"/>
    </source>
</evidence>
<dbReference type="InterPro" id="IPR005180">
    <property type="entry name" value="DUF302"/>
</dbReference>
<organism evidence="1 2">
    <name type="scientific">Herbidospora galbida</name>
    <dbReference type="NCBI Taxonomy" id="2575442"/>
    <lineage>
        <taxon>Bacteria</taxon>
        <taxon>Bacillati</taxon>
        <taxon>Actinomycetota</taxon>
        <taxon>Actinomycetes</taxon>
        <taxon>Streptosporangiales</taxon>
        <taxon>Streptosporangiaceae</taxon>
        <taxon>Herbidospora</taxon>
    </lineage>
</organism>
<dbReference type="Gene3D" id="3.30.310.70">
    <property type="entry name" value="TT1751-like domain"/>
    <property type="match status" value="1"/>
</dbReference>
<keyword evidence="2" id="KW-1185">Reference proteome</keyword>
<name>A0A4U3MG53_9ACTN</name>